<dbReference type="InterPro" id="IPR056729">
    <property type="entry name" value="GMPPB_C"/>
</dbReference>
<dbReference type="AlphaFoldDB" id="A0A4Z1G307"/>
<dbReference type="EMBL" id="PQXI01000015">
    <property type="protein sequence ID" value="TGO29449.1"/>
    <property type="molecule type" value="Genomic_DNA"/>
</dbReference>
<protein>
    <recommendedName>
        <fullName evidence="1">Mannose-1-phosphate guanyltransferase C-terminal domain-containing protein</fullName>
    </recommendedName>
</protein>
<keyword evidence="3" id="KW-1185">Reference proteome</keyword>
<reference evidence="2 3" key="1">
    <citation type="submission" date="2017-12" db="EMBL/GenBank/DDBJ databases">
        <title>Comparative genomics of Botrytis spp.</title>
        <authorList>
            <person name="Valero-Jimenez C.A."/>
            <person name="Tapia P."/>
            <person name="Veloso J."/>
            <person name="Silva-Moreno E."/>
            <person name="Staats M."/>
            <person name="Valdes J.H."/>
            <person name="Van Kan J.A.L."/>
        </authorList>
    </citation>
    <scope>NUCLEOTIDE SEQUENCE [LARGE SCALE GENOMIC DNA]</scope>
    <source>
        <strain evidence="2 3">Bp0003</strain>
    </source>
</reference>
<dbReference type="SUPFAM" id="SSF51161">
    <property type="entry name" value="Trimeric LpxA-like enzymes"/>
    <property type="match status" value="1"/>
</dbReference>
<dbReference type="PANTHER" id="PTHR43300">
    <property type="entry name" value="ACETYLTRANSFERASE"/>
    <property type="match status" value="1"/>
</dbReference>
<evidence type="ECO:0000313" key="3">
    <source>
        <dbReference type="Proteomes" id="UP000297910"/>
    </source>
</evidence>
<sequence>MAHLARNIDFDRHKREAMANFTGQNVYSTSADAYGYANSQIYSSEAAAGLAVTNTIFTRYHTVAADAHCYGFDISNIKISGASGIIICEPGIIGSMVHLNASDEMIILKTRCRIDNDVYIGPGVVIGIGVHVYENVQIAGETEINNYTNVECGVKIGWNVRIGANVSIEKNDIIGRNVVIGESAIIKTGAVIEDNVRIGAAAKILRLGRIRAGIRVEDNVEIRSFDYCPAGNQMSTQLLGL</sequence>
<organism evidence="2 3">
    <name type="scientific">Botrytis paeoniae</name>
    <dbReference type="NCBI Taxonomy" id="278948"/>
    <lineage>
        <taxon>Eukaryota</taxon>
        <taxon>Fungi</taxon>
        <taxon>Dikarya</taxon>
        <taxon>Ascomycota</taxon>
        <taxon>Pezizomycotina</taxon>
        <taxon>Leotiomycetes</taxon>
        <taxon>Helotiales</taxon>
        <taxon>Sclerotiniaceae</taxon>
        <taxon>Botrytis</taxon>
    </lineage>
</organism>
<gene>
    <name evidence="2" type="ORF">BPAE_0015g00950</name>
</gene>
<dbReference type="Pfam" id="PF25087">
    <property type="entry name" value="GMPPB_C"/>
    <property type="match status" value="1"/>
</dbReference>
<comment type="caution">
    <text evidence="2">The sequence shown here is derived from an EMBL/GenBank/DDBJ whole genome shotgun (WGS) entry which is preliminary data.</text>
</comment>
<dbReference type="Proteomes" id="UP000297910">
    <property type="component" value="Unassembled WGS sequence"/>
</dbReference>
<name>A0A4Z1G307_9HELO</name>
<accession>A0A4Z1G307</accession>
<feature type="domain" description="Mannose-1-phosphate guanyltransferase C-terminal" evidence="1">
    <location>
        <begin position="108"/>
        <end position="185"/>
    </location>
</feature>
<evidence type="ECO:0000313" key="2">
    <source>
        <dbReference type="EMBL" id="TGO29449.1"/>
    </source>
</evidence>
<proteinExistence type="predicted"/>
<dbReference type="Gene3D" id="2.160.10.10">
    <property type="entry name" value="Hexapeptide repeat proteins"/>
    <property type="match status" value="2"/>
</dbReference>
<evidence type="ECO:0000259" key="1">
    <source>
        <dbReference type="Pfam" id="PF25087"/>
    </source>
</evidence>
<dbReference type="InterPro" id="IPR011004">
    <property type="entry name" value="Trimer_LpxA-like_sf"/>
</dbReference>
<dbReference type="InterPro" id="IPR050179">
    <property type="entry name" value="Trans_hexapeptide_repeat"/>
</dbReference>